<accession>A0ABP5Y2F9</accession>
<keyword evidence="2" id="KW-1185">Reference proteome</keyword>
<proteinExistence type="predicted"/>
<organism evidence="1 2">
    <name type="scientific">Streptomyces longisporus</name>
    <dbReference type="NCBI Taxonomy" id="1948"/>
    <lineage>
        <taxon>Bacteria</taxon>
        <taxon>Bacillati</taxon>
        <taxon>Actinomycetota</taxon>
        <taxon>Actinomycetes</taxon>
        <taxon>Kitasatosporales</taxon>
        <taxon>Streptomycetaceae</taxon>
        <taxon>Streptomyces</taxon>
    </lineage>
</organism>
<dbReference type="EMBL" id="BAAASG010000001">
    <property type="protein sequence ID" value="GAA2470131.1"/>
    <property type="molecule type" value="Genomic_DNA"/>
</dbReference>
<protein>
    <submittedName>
        <fullName evidence="1">Uncharacterized protein</fullName>
    </submittedName>
</protein>
<evidence type="ECO:0000313" key="2">
    <source>
        <dbReference type="Proteomes" id="UP001501777"/>
    </source>
</evidence>
<sequence>MANPLEVAAPIQARTVVTHSGPLYETIGNRVGGNPHDGLTVRGGAVRKILPTCSRSTYGWLNRP</sequence>
<gene>
    <name evidence="1" type="ORF">GCM10010276_00100</name>
</gene>
<dbReference type="Proteomes" id="UP001501777">
    <property type="component" value="Unassembled WGS sequence"/>
</dbReference>
<reference evidence="2" key="1">
    <citation type="journal article" date="2019" name="Int. J. Syst. Evol. Microbiol.">
        <title>The Global Catalogue of Microorganisms (GCM) 10K type strain sequencing project: providing services to taxonomists for standard genome sequencing and annotation.</title>
        <authorList>
            <consortium name="The Broad Institute Genomics Platform"/>
            <consortium name="The Broad Institute Genome Sequencing Center for Infectious Disease"/>
            <person name="Wu L."/>
            <person name="Ma J."/>
        </authorList>
    </citation>
    <scope>NUCLEOTIDE SEQUENCE [LARGE SCALE GENOMIC DNA]</scope>
    <source>
        <strain evidence="2">JCM 4395</strain>
    </source>
</reference>
<evidence type="ECO:0000313" key="1">
    <source>
        <dbReference type="EMBL" id="GAA2470131.1"/>
    </source>
</evidence>
<name>A0ABP5Y2F9_STRLO</name>
<comment type="caution">
    <text evidence="1">The sequence shown here is derived from an EMBL/GenBank/DDBJ whole genome shotgun (WGS) entry which is preliminary data.</text>
</comment>